<keyword evidence="2" id="KW-1185">Reference proteome</keyword>
<gene>
    <name evidence="1" type="ORF">AKJ09_11255</name>
</gene>
<dbReference type="RefSeq" id="WP_146655183.1">
    <property type="nucleotide sequence ID" value="NZ_CP012333.1"/>
</dbReference>
<evidence type="ECO:0000313" key="2">
    <source>
        <dbReference type="Proteomes" id="UP000064967"/>
    </source>
</evidence>
<sequence>MKTATGSLGPVFGVELDHVEATGFGGNTSFDPDATFLAGSGGALAVWSPFTQVRGFSLRLSMEAVLPFVRPEFVVREPAPTSDTYVHRAAIVAGRAALGVEMIFF</sequence>
<protein>
    <submittedName>
        <fullName evidence="1">Uncharacterized protein</fullName>
    </submittedName>
</protein>
<dbReference type="KEGG" id="llu:AKJ09_11255"/>
<dbReference type="AlphaFoldDB" id="A0A0K1QG03"/>
<proteinExistence type="predicted"/>
<dbReference type="Proteomes" id="UP000064967">
    <property type="component" value="Chromosome"/>
</dbReference>
<reference evidence="1 2" key="1">
    <citation type="submission" date="2015-08" db="EMBL/GenBank/DDBJ databases">
        <authorList>
            <person name="Babu N.S."/>
            <person name="Beckwith C.J."/>
            <person name="Beseler K.G."/>
            <person name="Brison A."/>
            <person name="Carone J.V."/>
            <person name="Caskin T.P."/>
            <person name="Diamond M."/>
            <person name="Durham M.E."/>
            <person name="Foxe J.M."/>
            <person name="Go M."/>
            <person name="Henderson B.A."/>
            <person name="Jones I.B."/>
            <person name="McGettigan J.A."/>
            <person name="Micheletti S.J."/>
            <person name="Nasrallah M.E."/>
            <person name="Ortiz D."/>
            <person name="Piller C.R."/>
            <person name="Privatt S.R."/>
            <person name="Schneider S.L."/>
            <person name="Sharp S."/>
            <person name="Smith T.C."/>
            <person name="Stanton J.D."/>
            <person name="Ullery H.E."/>
            <person name="Wilson R.J."/>
            <person name="Serrano M.G."/>
            <person name="Buck G."/>
            <person name="Lee V."/>
            <person name="Wang Y."/>
            <person name="Carvalho R."/>
            <person name="Voegtly L."/>
            <person name="Shi R."/>
            <person name="Duckworth R."/>
            <person name="Johnson A."/>
            <person name="Loviza R."/>
            <person name="Walstead R."/>
            <person name="Shah Z."/>
            <person name="Kiflezghi M."/>
            <person name="Wade K."/>
            <person name="Ball S.L."/>
            <person name="Bradley K.W."/>
            <person name="Asai D.J."/>
            <person name="Bowman C.A."/>
            <person name="Russell D.A."/>
            <person name="Pope W.H."/>
            <person name="Jacobs-Sera D."/>
            <person name="Hendrix R.W."/>
            <person name="Hatfull G.F."/>
        </authorList>
    </citation>
    <scope>NUCLEOTIDE SEQUENCE [LARGE SCALE GENOMIC DNA]</scope>
    <source>
        <strain evidence="1 2">DSM 27648</strain>
    </source>
</reference>
<evidence type="ECO:0000313" key="1">
    <source>
        <dbReference type="EMBL" id="AKV04592.1"/>
    </source>
</evidence>
<accession>A0A0K1QG03</accession>
<name>A0A0K1QG03_9BACT</name>
<organism evidence="1 2">
    <name type="scientific">Labilithrix luteola</name>
    <dbReference type="NCBI Taxonomy" id="1391654"/>
    <lineage>
        <taxon>Bacteria</taxon>
        <taxon>Pseudomonadati</taxon>
        <taxon>Myxococcota</taxon>
        <taxon>Polyangia</taxon>
        <taxon>Polyangiales</taxon>
        <taxon>Labilitrichaceae</taxon>
        <taxon>Labilithrix</taxon>
    </lineage>
</organism>
<dbReference type="EMBL" id="CP012333">
    <property type="protein sequence ID" value="AKV04592.1"/>
    <property type="molecule type" value="Genomic_DNA"/>
</dbReference>
<dbReference type="STRING" id="1391654.AKJ09_11255"/>